<keyword evidence="1" id="KW-0732">Signal</keyword>
<gene>
    <name evidence="2" type="ORF">AMYX_36290</name>
</gene>
<protein>
    <recommendedName>
        <fullName evidence="4">DUF2846 domain-containing protein</fullName>
    </recommendedName>
</protein>
<name>A0A7I9VRK7_9BACT</name>
<reference evidence="3" key="1">
    <citation type="journal article" date="2020" name="Appl. Environ. Microbiol.">
        <title>Diazotrophic Anaeromyxobacter Isolates from Soils.</title>
        <authorList>
            <person name="Masuda Y."/>
            <person name="Yamanaka H."/>
            <person name="Xu Z.X."/>
            <person name="Shiratori Y."/>
            <person name="Aono T."/>
            <person name="Amachi S."/>
            <person name="Senoo K."/>
            <person name="Itoh H."/>
        </authorList>
    </citation>
    <scope>NUCLEOTIDE SEQUENCE [LARGE SCALE GENOMIC DNA]</scope>
    <source>
        <strain evidence="3">R267</strain>
    </source>
</reference>
<feature type="chain" id="PRO_5029595822" description="DUF2846 domain-containing protein" evidence="1">
    <location>
        <begin position="30"/>
        <end position="175"/>
    </location>
</feature>
<accession>A0A7I9VRK7</accession>
<evidence type="ECO:0000313" key="3">
    <source>
        <dbReference type="Proteomes" id="UP000503640"/>
    </source>
</evidence>
<keyword evidence="3" id="KW-1185">Reference proteome</keyword>
<proteinExistence type="predicted"/>
<dbReference type="Proteomes" id="UP000503640">
    <property type="component" value="Unassembled WGS sequence"/>
</dbReference>
<dbReference type="EMBL" id="BJTG01000009">
    <property type="protein sequence ID" value="GEJ58888.1"/>
    <property type="molecule type" value="Genomic_DNA"/>
</dbReference>
<feature type="signal peptide" evidence="1">
    <location>
        <begin position="1"/>
        <end position="29"/>
    </location>
</feature>
<dbReference type="AlphaFoldDB" id="A0A7I9VRK7"/>
<comment type="caution">
    <text evidence="2">The sequence shown here is derived from an EMBL/GenBank/DDBJ whole genome shotgun (WGS) entry which is preliminary data.</text>
</comment>
<evidence type="ECO:0008006" key="4">
    <source>
        <dbReference type="Google" id="ProtNLM"/>
    </source>
</evidence>
<evidence type="ECO:0000313" key="2">
    <source>
        <dbReference type="EMBL" id="GEJ58888.1"/>
    </source>
</evidence>
<organism evidence="2 3">
    <name type="scientific">Anaeromyxobacter diazotrophicus</name>
    <dbReference type="NCBI Taxonomy" id="2590199"/>
    <lineage>
        <taxon>Bacteria</taxon>
        <taxon>Pseudomonadati</taxon>
        <taxon>Myxococcota</taxon>
        <taxon>Myxococcia</taxon>
        <taxon>Myxococcales</taxon>
        <taxon>Cystobacterineae</taxon>
        <taxon>Anaeromyxobacteraceae</taxon>
        <taxon>Anaeromyxobacter</taxon>
    </lineage>
</organism>
<sequence length="175" mass="18511">MRGVATRALGAALRASLLAAALAGAAAQAGEPAAGAPPAGGQARPRPPRATAAAEAARWHARHGHYFERNWGVDVVGVRRVSSGYMLRFNYRVVDPGRAAALTDRKVRPYLIDEATHTALAVPAMENVGELRQVAPLEPNRTYFMIFGNPGGLVRKGGHVTLVIGNFRAEGLVVD</sequence>
<evidence type="ECO:0000256" key="1">
    <source>
        <dbReference type="SAM" id="SignalP"/>
    </source>
</evidence>